<organism evidence="2">
    <name type="scientific">viral metagenome</name>
    <dbReference type="NCBI Taxonomy" id="1070528"/>
    <lineage>
        <taxon>unclassified sequences</taxon>
        <taxon>metagenomes</taxon>
        <taxon>organismal metagenomes</taxon>
    </lineage>
</organism>
<dbReference type="AlphaFoldDB" id="A0A6M3KM42"/>
<dbReference type="EMBL" id="MT141515">
    <property type="protein sequence ID" value="QJA64199.1"/>
    <property type="molecule type" value="Genomic_DNA"/>
</dbReference>
<reference evidence="2" key="1">
    <citation type="submission" date="2020-03" db="EMBL/GenBank/DDBJ databases">
        <title>The deep terrestrial virosphere.</title>
        <authorList>
            <person name="Holmfeldt K."/>
            <person name="Nilsson E."/>
            <person name="Simone D."/>
            <person name="Lopez-Fernandez M."/>
            <person name="Wu X."/>
            <person name="de Brujin I."/>
            <person name="Lundin D."/>
            <person name="Andersson A."/>
            <person name="Bertilsson S."/>
            <person name="Dopson M."/>
        </authorList>
    </citation>
    <scope>NUCLEOTIDE SEQUENCE</scope>
    <source>
        <strain evidence="2">MM415A00310</strain>
        <strain evidence="1">MM415B00528</strain>
    </source>
</reference>
<evidence type="ECO:0008006" key="3">
    <source>
        <dbReference type="Google" id="ProtNLM"/>
    </source>
</evidence>
<name>A0A6M3KM42_9ZZZZ</name>
<accession>A0A6M3KM42</accession>
<evidence type="ECO:0000313" key="1">
    <source>
        <dbReference type="EMBL" id="QJA64199.1"/>
    </source>
</evidence>
<sequence length="76" mass="8857">MNNNQFETTHLNQAAYLLSRKVPFNGLKRLPTGQAVFLFDNPSDEILADWIKEPGKFIKSYENARNYLRDLIEGKR</sequence>
<gene>
    <name evidence="2" type="ORF">MM415A00310_0006</name>
    <name evidence="1" type="ORF">MM415B00528_0006</name>
</gene>
<dbReference type="EMBL" id="MT142504">
    <property type="protein sequence ID" value="QJA83126.1"/>
    <property type="molecule type" value="Genomic_DNA"/>
</dbReference>
<proteinExistence type="predicted"/>
<evidence type="ECO:0000313" key="2">
    <source>
        <dbReference type="EMBL" id="QJA83126.1"/>
    </source>
</evidence>
<protein>
    <recommendedName>
        <fullName evidence="3">DUF5659 domain-containing protein</fullName>
    </recommendedName>
</protein>